<sequence>MVPSIPRQSTVHAPQQTLQRCFHRAAQPMSMRASFASDRTNAALAQTALPPPPPLLMRQAQMLGCRRCWPRPYSTARRLHQAVLCQAPPVPEGDDFPPEAPLPKSLECHRATASACPSGEDGSLHGQDI</sequence>
<proteinExistence type="predicted"/>
<name>A0A9W8HS55_9FUNG</name>
<dbReference type="Proteomes" id="UP001140094">
    <property type="component" value="Unassembled WGS sequence"/>
</dbReference>
<organism evidence="1 2">
    <name type="scientific">Coemansia guatemalensis</name>
    <dbReference type="NCBI Taxonomy" id="2761395"/>
    <lineage>
        <taxon>Eukaryota</taxon>
        <taxon>Fungi</taxon>
        <taxon>Fungi incertae sedis</taxon>
        <taxon>Zoopagomycota</taxon>
        <taxon>Kickxellomycotina</taxon>
        <taxon>Kickxellomycetes</taxon>
        <taxon>Kickxellales</taxon>
        <taxon>Kickxellaceae</taxon>
        <taxon>Coemansia</taxon>
    </lineage>
</organism>
<dbReference type="EMBL" id="JANBUO010002875">
    <property type="protein sequence ID" value="KAJ2793518.1"/>
    <property type="molecule type" value="Genomic_DNA"/>
</dbReference>
<dbReference type="OrthoDB" id="10587248at2759"/>
<gene>
    <name evidence="1" type="ORF">H4R20_006517</name>
</gene>
<protein>
    <submittedName>
        <fullName evidence="1">Uncharacterized protein</fullName>
    </submittedName>
</protein>
<reference evidence="1" key="1">
    <citation type="submission" date="2022-07" db="EMBL/GenBank/DDBJ databases">
        <title>Phylogenomic reconstructions and comparative analyses of Kickxellomycotina fungi.</title>
        <authorList>
            <person name="Reynolds N.K."/>
            <person name="Stajich J.E."/>
            <person name="Barry K."/>
            <person name="Grigoriev I.V."/>
            <person name="Crous P."/>
            <person name="Smith M.E."/>
        </authorList>
    </citation>
    <scope>NUCLEOTIDE SEQUENCE</scope>
    <source>
        <strain evidence="1">NRRL 1565</strain>
    </source>
</reference>
<feature type="non-terminal residue" evidence="1">
    <location>
        <position position="129"/>
    </location>
</feature>
<accession>A0A9W8HS55</accession>
<keyword evidence="2" id="KW-1185">Reference proteome</keyword>
<evidence type="ECO:0000313" key="2">
    <source>
        <dbReference type="Proteomes" id="UP001140094"/>
    </source>
</evidence>
<comment type="caution">
    <text evidence="1">The sequence shown here is derived from an EMBL/GenBank/DDBJ whole genome shotgun (WGS) entry which is preliminary data.</text>
</comment>
<dbReference type="AlphaFoldDB" id="A0A9W8HS55"/>
<evidence type="ECO:0000313" key="1">
    <source>
        <dbReference type="EMBL" id="KAJ2793518.1"/>
    </source>
</evidence>